<dbReference type="STRING" id="663321.REG_1034"/>
<evidence type="ECO:0000313" key="3">
    <source>
        <dbReference type="Proteomes" id="UP000005726"/>
    </source>
</evidence>
<organism evidence="2 3">
    <name type="scientific">Candidatus Regiella insecticola LSR1</name>
    <dbReference type="NCBI Taxonomy" id="663321"/>
    <lineage>
        <taxon>Bacteria</taxon>
        <taxon>Pseudomonadati</taxon>
        <taxon>Pseudomonadota</taxon>
        <taxon>Gammaproteobacteria</taxon>
        <taxon>Enterobacterales</taxon>
        <taxon>Enterobacteriaceae</taxon>
        <taxon>aphid secondary symbionts</taxon>
        <taxon>Candidatus Regiella</taxon>
    </lineage>
</organism>
<sequence>MLPFAVQSEGPYRLVGWSLGGVVAYEIAMQLQYVEFLALLDTFCPNHNTLRKHQWRSKHTLLNDCLLASCEEFYERRQNTNSKQAGLSDGAPSKQKYESINELKEKIDQLNFDALLKKCRELSLLPWYFVDRSDTEIQQYMRVC</sequence>
<dbReference type="InterPro" id="IPR029058">
    <property type="entry name" value="AB_hydrolase_fold"/>
</dbReference>
<dbReference type="Pfam" id="PF00975">
    <property type="entry name" value="Thioesterase"/>
    <property type="match status" value="1"/>
</dbReference>
<evidence type="ECO:0000259" key="1">
    <source>
        <dbReference type="Pfam" id="PF00975"/>
    </source>
</evidence>
<dbReference type="InterPro" id="IPR001031">
    <property type="entry name" value="Thioesterase"/>
</dbReference>
<dbReference type="eggNOG" id="COG3319">
    <property type="taxonomic scope" value="Bacteria"/>
</dbReference>
<keyword evidence="3" id="KW-1185">Reference proteome</keyword>
<dbReference type="AlphaFoldDB" id="E0WST7"/>
<evidence type="ECO:0000313" key="2">
    <source>
        <dbReference type="EMBL" id="EFL92056.1"/>
    </source>
</evidence>
<dbReference type="Proteomes" id="UP000005726">
    <property type="component" value="Unassembled WGS sequence"/>
</dbReference>
<name>E0WST7_9ENTR</name>
<dbReference type="EMBL" id="GL379591">
    <property type="protein sequence ID" value="EFL92056.1"/>
    <property type="molecule type" value="Genomic_DNA"/>
</dbReference>
<accession>E0WST7</accession>
<dbReference type="Gene3D" id="3.40.50.1820">
    <property type="entry name" value="alpha/beta hydrolase"/>
    <property type="match status" value="1"/>
</dbReference>
<reference evidence="2" key="1">
    <citation type="journal article" date="2009" name="Environ. Microbiol.">
        <title>Dynamics of genome evolution in facultative symbionts of aphids.</title>
        <authorList>
            <person name="Degnan P.H."/>
            <person name="Leonardo T.E."/>
            <person name="Cass B.N."/>
            <person name="Hurwitz B."/>
            <person name="Stern D."/>
            <person name="Gibbs R.A."/>
            <person name="Richards S."/>
            <person name="Moran N.A."/>
        </authorList>
    </citation>
    <scope>NUCLEOTIDE SEQUENCE [LARGE SCALE GENOMIC DNA]</scope>
    <source>
        <strain evidence="2">LSR1</strain>
    </source>
</reference>
<protein>
    <recommendedName>
        <fullName evidence="1">Thioesterase domain-containing protein</fullName>
    </recommendedName>
</protein>
<gene>
    <name evidence="2" type="ORF">REG_1034</name>
</gene>
<feature type="domain" description="Thioesterase" evidence="1">
    <location>
        <begin position="6"/>
        <end position="45"/>
    </location>
</feature>
<proteinExistence type="predicted"/>
<dbReference type="RefSeq" id="WP_006704780.1">
    <property type="nucleotide sequence ID" value="NZ_CAWLGB010000003.1"/>
</dbReference>
<dbReference type="SUPFAM" id="SSF53474">
    <property type="entry name" value="alpha/beta-Hydrolases"/>
    <property type="match status" value="1"/>
</dbReference>
<dbReference type="HOGENOM" id="CLU_1792966_0_0_6"/>